<dbReference type="PANTHER" id="PTHR36766:SF70">
    <property type="entry name" value="DISEASE RESISTANCE PROTEIN RGA4"/>
    <property type="match status" value="1"/>
</dbReference>
<keyword evidence="6" id="KW-0067">ATP-binding</keyword>
<evidence type="ECO:0000256" key="5">
    <source>
        <dbReference type="ARBA" id="ARBA00022821"/>
    </source>
</evidence>
<feature type="domain" description="R13L1/DRL21-like LRR repeat region" evidence="10">
    <location>
        <begin position="661"/>
        <end position="783"/>
    </location>
</feature>
<dbReference type="Gene3D" id="3.40.50.300">
    <property type="entry name" value="P-loop containing nucleotide triphosphate hydrolases"/>
    <property type="match status" value="2"/>
</dbReference>
<evidence type="ECO:0000256" key="2">
    <source>
        <dbReference type="ARBA" id="ARBA00022614"/>
    </source>
</evidence>
<protein>
    <submittedName>
        <fullName evidence="11">Uncharacterized protein</fullName>
    </submittedName>
</protein>
<keyword evidence="3" id="KW-0677">Repeat</keyword>
<dbReference type="PRINTS" id="PR00364">
    <property type="entry name" value="DISEASERSIST"/>
</dbReference>
<feature type="domain" description="Disease resistance protein winged helix" evidence="9">
    <location>
        <begin position="424"/>
        <end position="495"/>
    </location>
</feature>
<dbReference type="GO" id="GO:0051607">
    <property type="term" value="P:defense response to virus"/>
    <property type="evidence" value="ECO:0007669"/>
    <property type="project" value="UniProtKB-ARBA"/>
</dbReference>
<dbReference type="InterPro" id="IPR056789">
    <property type="entry name" value="LRR_R13L1-DRL21"/>
</dbReference>
<comment type="similarity">
    <text evidence="1">Belongs to the disease resistance NB-LRR family.</text>
</comment>
<dbReference type="Gene3D" id="3.80.10.10">
    <property type="entry name" value="Ribonuclease Inhibitor"/>
    <property type="match status" value="2"/>
</dbReference>
<evidence type="ECO:0000313" key="11">
    <source>
        <dbReference type="EMBL" id="KAK1364368.1"/>
    </source>
</evidence>
<dbReference type="PANTHER" id="PTHR36766">
    <property type="entry name" value="PLANT BROAD-SPECTRUM MILDEW RESISTANCE PROTEIN RPW8"/>
    <property type="match status" value="1"/>
</dbReference>
<accession>A0AAD8M9T3</accession>
<dbReference type="EMBL" id="JAUIZM010000009">
    <property type="protein sequence ID" value="KAK1364368.1"/>
    <property type="molecule type" value="Genomic_DNA"/>
</dbReference>
<keyword evidence="5" id="KW-0611">Plant defense</keyword>
<name>A0AAD8M9T3_9APIA</name>
<keyword evidence="2" id="KW-0433">Leucine-rich repeat</keyword>
<dbReference type="SUPFAM" id="SSF52058">
    <property type="entry name" value="L domain-like"/>
    <property type="match status" value="2"/>
</dbReference>
<dbReference type="FunFam" id="1.10.10.10:FF:000322">
    <property type="entry name" value="Probable disease resistance protein At1g63360"/>
    <property type="match status" value="1"/>
</dbReference>
<evidence type="ECO:0000256" key="1">
    <source>
        <dbReference type="ARBA" id="ARBA00008894"/>
    </source>
</evidence>
<reference evidence="11" key="2">
    <citation type="submission" date="2023-05" db="EMBL/GenBank/DDBJ databases">
        <authorList>
            <person name="Schelkunov M.I."/>
        </authorList>
    </citation>
    <scope>NUCLEOTIDE SEQUENCE</scope>
    <source>
        <strain evidence="11">Hsosn_3</strain>
        <tissue evidence="11">Leaf</tissue>
    </source>
</reference>
<evidence type="ECO:0000256" key="6">
    <source>
        <dbReference type="ARBA" id="ARBA00022840"/>
    </source>
</evidence>
<dbReference type="GO" id="GO:0043531">
    <property type="term" value="F:ADP binding"/>
    <property type="evidence" value="ECO:0007669"/>
    <property type="project" value="InterPro"/>
</dbReference>
<organism evidence="11 12">
    <name type="scientific">Heracleum sosnowskyi</name>
    <dbReference type="NCBI Taxonomy" id="360622"/>
    <lineage>
        <taxon>Eukaryota</taxon>
        <taxon>Viridiplantae</taxon>
        <taxon>Streptophyta</taxon>
        <taxon>Embryophyta</taxon>
        <taxon>Tracheophyta</taxon>
        <taxon>Spermatophyta</taxon>
        <taxon>Magnoliopsida</taxon>
        <taxon>eudicotyledons</taxon>
        <taxon>Gunneridae</taxon>
        <taxon>Pentapetalae</taxon>
        <taxon>asterids</taxon>
        <taxon>campanulids</taxon>
        <taxon>Apiales</taxon>
        <taxon>Apiaceae</taxon>
        <taxon>Apioideae</taxon>
        <taxon>apioid superclade</taxon>
        <taxon>Tordylieae</taxon>
        <taxon>Tordyliinae</taxon>
        <taxon>Heracleum</taxon>
    </lineage>
</organism>
<gene>
    <name evidence="11" type="ORF">POM88_039929</name>
</gene>
<dbReference type="InterPro" id="IPR058922">
    <property type="entry name" value="WHD_DRP"/>
</dbReference>
<evidence type="ECO:0000259" key="7">
    <source>
        <dbReference type="Pfam" id="PF00931"/>
    </source>
</evidence>
<dbReference type="Gene3D" id="1.10.8.430">
    <property type="entry name" value="Helical domain of apoptotic protease-activating factors"/>
    <property type="match status" value="2"/>
</dbReference>
<dbReference type="InterPro" id="IPR032675">
    <property type="entry name" value="LRR_dom_sf"/>
</dbReference>
<evidence type="ECO:0000259" key="8">
    <source>
        <dbReference type="Pfam" id="PF18052"/>
    </source>
</evidence>
<dbReference type="InterPro" id="IPR036388">
    <property type="entry name" value="WH-like_DNA-bd_sf"/>
</dbReference>
<dbReference type="Gene3D" id="1.10.10.10">
    <property type="entry name" value="Winged helix-like DNA-binding domain superfamily/Winged helix DNA-binding domain"/>
    <property type="match status" value="1"/>
</dbReference>
<dbReference type="Pfam" id="PF18052">
    <property type="entry name" value="Rx_N"/>
    <property type="match status" value="1"/>
</dbReference>
<dbReference type="Pfam" id="PF00931">
    <property type="entry name" value="NB-ARC"/>
    <property type="match status" value="2"/>
</dbReference>
<dbReference type="FunFam" id="3.40.50.300:FF:001091">
    <property type="entry name" value="Probable disease resistance protein At1g61300"/>
    <property type="match status" value="1"/>
</dbReference>
<dbReference type="Pfam" id="PF25019">
    <property type="entry name" value="LRR_R13L1-DRL21"/>
    <property type="match status" value="1"/>
</dbReference>
<dbReference type="InterPro" id="IPR042197">
    <property type="entry name" value="Apaf_helical"/>
</dbReference>
<keyword evidence="12" id="KW-1185">Reference proteome</keyword>
<evidence type="ECO:0000259" key="10">
    <source>
        <dbReference type="Pfam" id="PF25019"/>
    </source>
</evidence>
<dbReference type="Pfam" id="PF23559">
    <property type="entry name" value="WHD_DRP"/>
    <property type="match status" value="1"/>
</dbReference>
<dbReference type="Proteomes" id="UP001237642">
    <property type="component" value="Unassembled WGS sequence"/>
</dbReference>
<reference evidence="11" key="1">
    <citation type="submission" date="2023-02" db="EMBL/GenBank/DDBJ databases">
        <title>Genome of toxic invasive species Heracleum sosnowskyi carries increased number of genes despite the absence of recent whole-genome duplications.</title>
        <authorList>
            <person name="Schelkunov M."/>
            <person name="Shtratnikova V."/>
            <person name="Makarenko M."/>
            <person name="Klepikova A."/>
            <person name="Omelchenko D."/>
            <person name="Novikova G."/>
            <person name="Obukhova E."/>
            <person name="Bogdanov V."/>
            <person name="Penin A."/>
            <person name="Logacheva M."/>
        </authorList>
    </citation>
    <scope>NUCLEOTIDE SEQUENCE</scope>
    <source>
        <strain evidence="11">Hsosn_3</strain>
        <tissue evidence="11">Leaf</tissue>
    </source>
</reference>
<dbReference type="Gene3D" id="1.20.5.4130">
    <property type="match status" value="1"/>
</dbReference>
<sequence length="1402" mass="158536">MAGAIATDLAAGLISKLVSLAADEVIRAWKLHDDLDELRERLELIGDLLNDASTKNPTMVTVKNWFNKLEAVARVAEAFMDELEYEVTRRKVEKRHKVRDFFIPSKNTILYHCKVARKVKYIHTSFEKICKRATDIGLQPVEHLSSTVQRREIRSSPPFEDQSLIVGRDSDVSLLVNIMMCNQNEEDLHVNAILGMGGQGKTTLARMVYNKDAVIKMFSKRMWVTVSDDFDFMKILNQMVVSLTSNTSELGNTEGLIKNLQKYLKGEKFLLVLDDVWNEKPEEWDKLRNSLLAVGGARGSNILVTTRRKEVADAMRCSNPHWVEKLSKEDSWKLFGQIVFSNGGVLKTEAFVALGKRMVERCGGLPLAIKTLGGLLYSKKTEEQWLHIQNSEVWTLKGVLPSLRLSYDNLPSSSLKRCFAYCSILPKDSEIYKDELIQIWMALGFLSGDGGVLMEDIGNEYFEILLWNCLLQDVERDEYGNIYKCKMHDLVHDLALNVSSSYSATVVTSQDINKVSKALYVRLEGSGNLNTNILKVRFDSVQALYANANVFNAALPNLEHLRVLVLYSFEELPNLKYLKHLDISSYIGIGYKLPIYITRLYNLQTLRISHNHELPEKVCNLINLRHLVSETGYMFIGIERLTCLQTMPPFVVSRDENCLVGQLGGLKNLRGKLGLYDLNEVANFEEASKAKLCEKNNILHLELKWRNNENERIDNNEDVMEGLEAHPNLKGLSIDGFMGKKFASWITMMTNLVEITFIDCNRCEVLPPLGHLPKLRIMSIEGMKNVKVMGSDFSGGVDSGVPKAVTTTLYPSLIKLTLGRLPKLEEWVETVISVFPKLERLFIRGCPRLRKIPNNSFPSLKGLVIKNLESSMILESLSTNVSSLTYLDLENISDGGGGGDSSTWSCWCSNLEFRINVLLKNNSLSLTELVLHDCKELKRLTLGVSLDILYVNNCPHLISINSVEGLAICLKSITIGGVPSSHLDGVFAHILNSSTLEKLELGRFWDELDEFTWPFSCVISFPNLTHLQLRGWEKARSIALFDQLELSTFPALTRLIIWDFKGMKALPDSIAKLPSLKNLFILDCENLESLPTFEESHGLESLDISHCPILEERCRKGSGPEWFKIQHIPYLDIWSDCLHFPSVYLSLVLDGLADQTQNSISYRFKVARKIKYINTSFDKICKWATNIELKPVEHLSSIVQHRQIRNTLSFEDESLIVGRDNNVSYLVNMLCNKNDEGLQVNAILGMGGQGKTTLARMVYNNDIVINMFSKRMKEKLRNALLGVGGARGSNILVTTRRQEVIDAMRCSDPYRVEKLSEEDSWELFKQRAFSNGGVLETDAFVALGKRMVQRCGGLPLAIKALGSLLYSKKTEQQWLHIQDSELWKSKGVLSSLRLSYDNLTRL</sequence>
<dbReference type="InterPro" id="IPR002182">
    <property type="entry name" value="NB-ARC"/>
</dbReference>
<evidence type="ECO:0000256" key="3">
    <source>
        <dbReference type="ARBA" id="ARBA00022737"/>
    </source>
</evidence>
<feature type="domain" description="NB-ARC" evidence="7">
    <location>
        <begin position="1286"/>
        <end position="1331"/>
    </location>
</feature>
<evidence type="ECO:0000259" key="9">
    <source>
        <dbReference type="Pfam" id="PF23559"/>
    </source>
</evidence>
<comment type="caution">
    <text evidence="11">The sequence shown here is derived from an EMBL/GenBank/DDBJ whole genome shotgun (WGS) entry which is preliminary data.</text>
</comment>
<dbReference type="InterPro" id="IPR027417">
    <property type="entry name" value="P-loop_NTPase"/>
</dbReference>
<dbReference type="GO" id="GO:0005524">
    <property type="term" value="F:ATP binding"/>
    <property type="evidence" value="ECO:0007669"/>
    <property type="project" value="UniProtKB-KW"/>
</dbReference>
<feature type="domain" description="Disease resistance N-terminal" evidence="8">
    <location>
        <begin position="13"/>
        <end position="97"/>
    </location>
</feature>
<dbReference type="InterPro" id="IPR041118">
    <property type="entry name" value="Rx_N"/>
</dbReference>
<evidence type="ECO:0000256" key="4">
    <source>
        <dbReference type="ARBA" id="ARBA00022741"/>
    </source>
</evidence>
<dbReference type="SUPFAM" id="SSF52540">
    <property type="entry name" value="P-loop containing nucleoside triphosphate hydrolases"/>
    <property type="match status" value="2"/>
</dbReference>
<feature type="domain" description="NB-ARC" evidence="7">
    <location>
        <begin position="185"/>
        <end position="342"/>
    </location>
</feature>
<proteinExistence type="inferred from homology"/>
<keyword evidence="4" id="KW-0547">Nucleotide-binding</keyword>
<evidence type="ECO:0000313" key="12">
    <source>
        <dbReference type="Proteomes" id="UP001237642"/>
    </source>
</evidence>